<dbReference type="EMBL" id="VSWD01000007">
    <property type="protein sequence ID" value="KAK3098930.1"/>
    <property type="molecule type" value="Genomic_DNA"/>
</dbReference>
<comment type="caution">
    <text evidence="2">The sequence shown here is derived from an EMBL/GenBank/DDBJ whole genome shotgun (WGS) entry which is preliminary data.</text>
</comment>
<organism evidence="2 3">
    <name type="scientific">Pinctada imbricata</name>
    <name type="common">Atlantic pearl-oyster</name>
    <name type="synonym">Pinctada martensii</name>
    <dbReference type="NCBI Taxonomy" id="66713"/>
    <lineage>
        <taxon>Eukaryota</taxon>
        <taxon>Metazoa</taxon>
        <taxon>Spiralia</taxon>
        <taxon>Lophotrochozoa</taxon>
        <taxon>Mollusca</taxon>
        <taxon>Bivalvia</taxon>
        <taxon>Autobranchia</taxon>
        <taxon>Pteriomorphia</taxon>
        <taxon>Pterioida</taxon>
        <taxon>Pterioidea</taxon>
        <taxon>Pteriidae</taxon>
        <taxon>Pinctada</taxon>
    </lineage>
</organism>
<evidence type="ECO:0000313" key="3">
    <source>
        <dbReference type="Proteomes" id="UP001186944"/>
    </source>
</evidence>
<gene>
    <name evidence="2" type="ORF">FSP39_024391</name>
</gene>
<dbReference type="AlphaFoldDB" id="A0AA88Y5J7"/>
<evidence type="ECO:0000256" key="1">
    <source>
        <dbReference type="SAM" id="MobiDB-lite"/>
    </source>
</evidence>
<feature type="compositionally biased region" description="Polar residues" evidence="1">
    <location>
        <begin position="98"/>
        <end position="125"/>
    </location>
</feature>
<sequence>MIKESEETEDSSDFCDQLEYVSDINEQEAELVPYAQNNLPNFDEFSSESVLNNGYSGYIRAYKFNKKTNIRTIDSVDLYIVWVVMIIFNATKASTDNSLELSENGHPITQPSNDTSSEHLANSDPSVDDNYMIVTSNVPRHPTNPTASGWISENGYPVTCPSNDVQSTQNISISSPIRLEPFHVPRQPEYEHDVDNILNSVSIRNVRTESPDNPTTRCNSVTSSECSQITRHLLVGRGQEQSEQNASNWRQRGTEPSPTVRLQNIRQNRSNIRWDTGLQLPCAMQGTGLFQDTCTVDNFLTIVYLSLLDRALRQMCQTSAPPYDKTLYNIYISIENGRFDEARQHWLRFISHPRSSGSLYGTERKIIHGHVTHSCDASNFCKRYSCTCLRESLSTGAIQLARHQHFRQMYNRTTDRQDLLQTLIDSEVQRIQTYDSDMLGITRRIHENRNRCRFCRRVFEPQSPVFLTIDVEQIKDHLGNIDSVPEIVHFNGQR</sequence>
<keyword evidence="3" id="KW-1185">Reference proteome</keyword>
<accession>A0AA88Y5J7</accession>
<name>A0AA88Y5J7_PINIB</name>
<feature type="region of interest" description="Disordered" evidence="1">
    <location>
        <begin position="98"/>
        <end position="128"/>
    </location>
</feature>
<reference evidence="2" key="1">
    <citation type="submission" date="2019-08" db="EMBL/GenBank/DDBJ databases">
        <title>The improved chromosome-level genome for the pearl oyster Pinctada fucata martensii using PacBio sequencing and Hi-C.</title>
        <authorList>
            <person name="Zheng Z."/>
        </authorList>
    </citation>
    <scope>NUCLEOTIDE SEQUENCE</scope>
    <source>
        <strain evidence="2">ZZ-2019</strain>
        <tissue evidence="2">Adductor muscle</tissue>
    </source>
</reference>
<feature type="compositionally biased region" description="Polar residues" evidence="1">
    <location>
        <begin position="239"/>
        <end position="258"/>
    </location>
</feature>
<dbReference type="Proteomes" id="UP001186944">
    <property type="component" value="Unassembled WGS sequence"/>
</dbReference>
<proteinExistence type="predicted"/>
<evidence type="ECO:0000313" key="2">
    <source>
        <dbReference type="EMBL" id="KAK3098930.1"/>
    </source>
</evidence>
<feature type="region of interest" description="Disordered" evidence="1">
    <location>
        <begin position="236"/>
        <end position="258"/>
    </location>
</feature>
<protein>
    <submittedName>
        <fullName evidence="2">Uncharacterized protein</fullName>
    </submittedName>
</protein>